<gene>
    <name evidence="1" type="ORF">S12H4_53210</name>
</gene>
<dbReference type="AlphaFoldDB" id="X1VAX9"/>
<protein>
    <submittedName>
        <fullName evidence="1">Uncharacterized protein</fullName>
    </submittedName>
</protein>
<accession>X1VAX9</accession>
<name>X1VAX9_9ZZZZ</name>
<feature type="non-terminal residue" evidence="1">
    <location>
        <position position="193"/>
    </location>
</feature>
<proteinExistence type="predicted"/>
<reference evidence="1" key="1">
    <citation type="journal article" date="2014" name="Front. Microbiol.">
        <title>High frequency of phylogenetically diverse reductive dehalogenase-homologous genes in deep subseafloor sedimentary metagenomes.</title>
        <authorList>
            <person name="Kawai M."/>
            <person name="Futagami T."/>
            <person name="Toyoda A."/>
            <person name="Takaki Y."/>
            <person name="Nishi S."/>
            <person name="Hori S."/>
            <person name="Arai W."/>
            <person name="Tsubouchi T."/>
            <person name="Morono Y."/>
            <person name="Uchiyama I."/>
            <person name="Ito T."/>
            <person name="Fujiyama A."/>
            <person name="Inagaki F."/>
            <person name="Takami H."/>
        </authorList>
    </citation>
    <scope>NUCLEOTIDE SEQUENCE</scope>
    <source>
        <strain evidence="1">Expedition CK06-06</strain>
    </source>
</reference>
<dbReference type="EMBL" id="BARW01033845">
    <property type="protein sequence ID" value="GAJ14072.1"/>
    <property type="molecule type" value="Genomic_DNA"/>
</dbReference>
<sequence>MASPLAVLNVSYYLTEVNGPGEFSGADLLVIDEVDSLEDELMNYVQFSVSEKQLGRLGLSLPHDTDKLQEWLVWGDTVRLEIETRSREHQRQLRLIPEDQWGQPQLSQQKEVTQLKRFEDKVSWFVRAFDDTWIFYLKRDEETGGREWIFKPIFISNYTDRFLWRHATQFLGMSATIFDPHIVAGTLEGRIQA</sequence>
<organism evidence="1">
    <name type="scientific">marine sediment metagenome</name>
    <dbReference type="NCBI Taxonomy" id="412755"/>
    <lineage>
        <taxon>unclassified sequences</taxon>
        <taxon>metagenomes</taxon>
        <taxon>ecological metagenomes</taxon>
    </lineage>
</organism>
<evidence type="ECO:0000313" key="1">
    <source>
        <dbReference type="EMBL" id="GAJ14072.1"/>
    </source>
</evidence>
<comment type="caution">
    <text evidence="1">The sequence shown here is derived from an EMBL/GenBank/DDBJ whole genome shotgun (WGS) entry which is preliminary data.</text>
</comment>